<evidence type="ECO:0000259" key="2">
    <source>
        <dbReference type="Pfam" id="PF12706"/>
    </source>
</evidence>
<dbReference type="PANTHER" id="PTHR42663:SF6">
    <property type="entry name" value="HYDROLASE C777.06C-RELATED"/>
    <property type="match status" value="1"/>
</dbReference>
<dbReference type="SUPFAM" id="SSF56281">
    <property type="entry name" value="Metallo-hydrolase/oxidoreductase"/>
    <property type="match status" value="1"/>
</dbReference>
<sequence length="409" mass="45401">MEIVFVGSGVSTAIPVMGHFGNCACRDAIETPHSKNRRNNVSLLISKKKPLSAIEVITEKHQRLQPKLSSGANGSDEEQKDADRHAQRRALTLGDANVSDSWNILIDCGKTFRTAYFEQLIQRKVRSIDALLITHEHADAIQGLDDLRDLQSFLEEGQHWVCQYYVPTFLSPFTMKTLTRQVEYIVRNSRVMGEAPSSRSAFRTLQNAVETKLPAASRVIERRSTALDLWTVPDDHPQQFHVPYLCDGNEGIVMYSVPVEHGAGYMSLGFVFGSGVSFRNSKCNNQTLENGGNPKRGTCIAYISDVSHVPANALAFLQNLNKIDILVVDLLLGGGEKHFSHFCLDDVWELVRILRPRKVYGTGMYCTLEHNSTNASLASQLRLEHESGSCLGVESVELAFDGLTIPVVV</sequence>
<dbReference type="InterPro" id="IPR001279">
    <property type="entry name" value="Metallo-B-lactamas"/>
</dbReference>
<dbReference type="AlphaFoldDB" id="A0A0S4J8Q0"/>
<dbReference type="OrthoDB" id="341300at2759"/>
<dbReference type="InterPro" id="IPR036866">
    <property type="entry name" value="RibonucZ/Hydroxyglut_hydro"/>
</dbReference>
<accession>A0A0S4J8Q0</accession>
<dbReference type="PANTHER" id="PTHR42663">
    <property type="entry name" value="HYDROLASE C777.06C-RELATED-RELATED"/>
    <property type="match status" value="1"/>
</dbReference>
<protein>
    <submittedName>
        <fullName evidence="3">Beta lactamase-like protein, putative</fullName>
    </submittedName>
</protein>
<dbReference type="Pfam" id="PF12706">
    <property type="entry name" value="Lactamase_B_2"/>
    <property type="match status" value="1"/>
</dbReference>
<proteinExistence type="predicted"/>
<dbReference type="OMA" id="WRNIGIR"/>
<keyword evidence="4" id="KW-1185">Reference proteome</keyword>
<organism evidence="3 4">
    <name type="scientific">Bodo saltans</name>
    <name type="common">Flagellated protozoan</name>
    <dbReference type="NCBI Taxonomy" id="75058"/>
    <lineage>
        <taxon>Eukaryota</taxon>
        <taxon>Discoba</taxon>
        <taxon>Euglenozoa</taxon>
        <taxon>Kinetoplastea</taxon>
        <taxon>Metakinetoplastina</taxon>
        <taxon>Eubodonida</taxon>
        <taxon>Bodonidae</taxon>
        <taxon>Bodo</taxon>
    </lineage>
</organism>
<evidence type="ECO:0000313" key="4">
    <source>
        <dbReference type="Proteomes" id="UP000051952"/>
    </source>
</evidence>
<feature type="region of interest" description="Disordered" evidence="1">
    <location>
        <begin position="62"/>
        <end position="86"/>
    </location>
</feature>
<evidence type="ECO:0000256" key="1">
    <source>
        <dbReference type="SAM" id="MobiDB-lite"/>
    </source>
</evidence>
<dbReference type="CDD" id="cd16279">
    <property type="entry name" value="metallo-hydrolase-like_MBL-fold"/>
    <property type="match status" value="1"/>
</dbReference>
<feature type="domain" description="Metallo-beta-lactamase" evidence="2">
    <location>
        <begin position="103"/>
        <end position="362"/>
    </location>
</feature>
<reference evidence="4" key="1">
    <citation type="submission" date="2015-09" db="EMBL/GenBank/DDBJ databases">
        <authorList>
            <consortium name="Pathogen Informatics"/>
        </authorList>
    </citation>
    <scope>NUCLEOTIDE SEQUENCE [LARGE SCALE GENOMIC DNA]</scope>
    <source>
        <strain evidence="4">Lake Konstanz</strain>
    </source>
</reference>
<gene>
    <name evidence="3" type="ORF">BSAL_94405</name>
</gene>
<dbReference type="Gene3D" id="3.60.15.10">
    <property type="entry name" value="Ribonuclease Z/Hydroxyacylglutathione hydrolase-like"/>
    <property type="match status" value="1"/>
</dbReference>
<name>A0A0S4J8Q0_BODSA</name>
<evidence type="ECO:0000313" key="3">
    <source>
        <dbReference type="EMBL" id="CUG86719.1"/>
    </source>
</evidence>
<dbReference type="Proteomes" id="UP000051952">
    <property type="component" value="Unassembled WGS sequence"/>
</dbReference>
<dbReference type="VEuPathDB" id="TriTrypDB:BSAL_94405"/>
<dbReference type="EMBL" id="CYKH01001375">
    <property type="protein sequence ID" value="CUG86719.1"/>
    <property type="molecule type" value="Genomic_DNA"/>
</dbReference>